<dbReference type="EMBL" id="HBGN01015662">
    <property type="protein sequence ID" value="CAD9328144.1"/>
    <property type="molecule type" value="Transcribed_RNA"/>
</dbReference>
<organism evidence="3">
    <name type="scientific">Ditylum brightwellii</name>
    <dbReference type="NCBI Taxonomy" id="49249"/>
    <lineage>
        <taxon>Eukaryota</taxon>
        <taxon>Sar</taxon>
        <taxon>Stramenopiles</taxon>
        <taxon>Ochrophyta</taxon>
        <taxon>Bacillariophyta</taxon>
        <taxon>Mediophyceae</taxon>
        <taxon>Lithodesmiophycidae</taxon>
        <taxon>Lithodesmiales</taxon>
        <taxon>Lithodesmiaceae</taxon>
        <taxon>Ditylum</taxon>
    </lineage>
</organism>
<dbReference type="AlphaFoldDB" id="A0A6U3R0X9"/>
<evidence type="ECO:0000256" key="1">
    <source>
        <dbReference type="SAM" id="Phobius"/>
    </source>
</evidence>
<sequence>MSKGNIYTAVLFDDDASDPELTKTSPSMAHVEKEMSYKWCYTGSAIVALTLLFFIVMGDCDDRQRSYSENEVFVRRGRHLGQDQIIPLDNDDAFGDDEEEWTLVDLFNWMWEPSYEDDDNAAPEEIADALQSEWEDEVTSEAVADFPDDEYTDKDEDDKLWIHEEYDDYDDDGIFHIDYKEDEVIMWVEYEDEELLNDQEKEEDETIVKDSVITELEEEIKAGTEQSVFRMKGEPTAAVVTEQEEGGN</sequence>
<keyword evidence="1" id="KW-1133">Transmembrane helix</keyword>
<keyword evidence="1" id="KW-0472">Membrane</keyword>
<name>A0A6U3R0X9_9STRA</name>
<accession>A0A6U3R0X9</accession>
<feature type="transmembrane region" description="Helical" evidence="1">
    <location>
        <begin position="39"/>
        <end position="58"/>
    </location>
</feature>
<dbReference type="EMBL" id="HBGN01015661">
    <property type="protein sequence ID" value="CAD9328143.1"/>
    <property type="molecule type" value="Transcribed_RNA"/>
</dbReference>
<gene>
    <name evidence="2" type="ORF">DBRI1063_LOCUS10059</name>
    <name evidence="3" type="ORF">DBRI1063_LOCUS10060</name>
</gene>
<reference evidence="3" key="1">
    <citation type="submission" date="2021-01" db="EMBL/GenBank/DDBJ databases">
        <authorList>
            <person name="Corre E."/>
            <person name="Pelletier E."/>
            <person name="Niang G."/>
            <person name="Scheremetjew M."/>
            <person name="Finn R."/>
            <person name="Kale V."/>
            <person name="Holt S."/>
            <person name="Cochrane G."/>
            <person name="Meng A."/>
            <person name="Brown T."/>
            <person name="Cohen L."/>
        </authorList>
    </citation>
    <scope>NUCLEOTIDE SEQUENCE</scope>
    <source>
        <strain evidence="3">Pop2</strain>
    </source>
</reference>
<protein>
    <submittedName>
        <fullName evidence="3">Uncharacterized protein</fullName>
    </submittedName>
</protein>
<evidence type="ECO:0000313" key="3">
    <source>
        <dbReference type="EMBL" id="CAD9328144.1"/>
    </source>
</evidence>
<evidence type="ECO:0000313" key="2">
    <source>
        <dbReference type="EMBL" id="CAD9328143.1"/>
    </source>
</evidence>
<proteinExistence type="predicted"/>
<keyword evidence="1" id="KW-0812">Transmembrane</keyword>